<dbReference type="NCBIfam" id="TIGR03150">
    <property type="entry name" value="fabF"/>
    <property type="match status" value="1"/>
</dbReference>
<dbReference type="NCBIfam" id="NF005589">
    <property type="entry name" value="PRK07314.1"/>
    <property type="match status" value="1"/>
</dbReference>
<dbReference type="InterPro" id="IPR020841">
    <property type="entry name" value="PKS_Beta-ketoAc_synthase_dom"/>
</dbReference>
<dbReference type="GO" id="GO:0004315">
    <property type="term" value="F:3-oxoacyl-[acyl-carrier-protein] synthase activity"/>
    <property type="evidence" value="ECO:0007669"/>
    <property type="project" value="UniProtKB-UniRule"/>
</dbReference>
<comment type="caution">
    <text evidence="15">The sequence shown here is derived from an EMBL/GenBank/DDBJ whole genome shotgun (WGS) entry which is preliminary data.</text>
</comment>
<name>A0AAE3EJA2_9SPIR</name>
<dbReference type="Gene3D" id="3.40.47.10">
    <property type="match status" value="1"/>
</dbReference>
<dbReference type="EC" id="2.3.1.179" evidence="3 11"/>
<gene>
    <name evidence="15" type="primary">fabF</name>
    <name evidence="15" type="ORF">K7J14_13600</name>
</gene>
<dbReference type="PROSITE" id="PS52004">
    <property type="entry name" value="KS3_2"/>
    <property type="match status" value="1"/>
</dbReference>
<keyword evidence="10 11" id="KW-0012">Acyltransferase</keyword>
<evidence type="ECO:0000256" key="5">
    <source>
        <dbReference type="ARBA" id="ARBA00022516"/>
    </source>
</evidence>
<dbReference type="PANTHER" id="PTHR11712">
    <property type="entry name" value="POLYKETIDE SYNTHASE-RELATED"/>
    <property type="match status" value="1"/>
</dbReference>
<dbReference type="GO" id="GO:0005829">
    <property type="term" value="C:cytosol"/>
    <property type="evidence" value="ECO:0007669"/>
    <property type="project" value="TreeGrafter"/>
</dbReference>
<organism evidence="15 16">
    <name type="scientific">Teretinema zuelzerae</name>
    <dbReference type="NCBI Taxonomy" id="156"/>
    <lineage>
        <taxon>Bacteria</taxon>
        <taxon>Pseudomonadati</taxon>
        <taxon>Spirochaetota</taxon>
        <taxon>Spirochaetia</taxon>
        <taxon>Spirochaetales</taxon>
        <taxon>Treponemataceae</taxon>
        <taxon>Teretinema</taxon>
    </lineage>
</organism>
<dbReference type="RefSeq" id="WP_230757412.1">
    <property type="nucleotide sequence ID" value="NZ_JAINWA010000003.1"/>
</dbReference>
<evidence type="ECO:0000259" key="14">
    <source>
        <dbReference type="PROSITE" id="PS52004"/>
    </source>
</evidence>
<keyword evidence="9 11" id="KW-0275">Fatty acid biosynthesis</keyword>
<dbReference type="AlphaFoldDB" id="A0AAE3EJA2"/>
<dbReference type="PANTHER" id="PTHR11712:SF336">
    <property type="entry name" value="3-OXOACYL-[ACYL-CARRIER-PROTEIN] SYNTHASE, MITOCHONDRIAL"/>
    <property type="match status" value="1"/>
</dbReference>
<comment type="catalytic activity">
    <reaction evidence="11">
        <text>a fatty acyl-[ACP] + malonyl-[ACP] + H(+) = a 3-oxoacyl-[ACP] + holo-[ACP] + CO2</text>
        <dbReference type="Rhea" id="RHEA:22836"/>
        <dbReference type="Rhea" id="RHEA-COMP:9623"/>
        <dbReference type="Rhea" id="RHEA-COMP:9685"/>
        <dbReference type="Rhea" id="RHEA-COMP:9916"/>
        <dbReference type="Rhea" id="RHEA-COMP:14125"/>
        <dbReference type="ChEBI" id="CHEBI:15378"/>
        <dbReference type="ChEBI" id="CHEBI:16526"/>
        <dbReference type="ChEBI" id="CHEBI:64479"/>
        <dbReference type="ChEBI" id="CHEBI:78449"/>
        <dbReference type="ChEBI" id="CHEBI:78776"/>
        <dbReference type="ChEBI" id="CHEBI:138651"/>
    </reaction>
</comment>
<dbReference type="Pfam" id="PF00109">
    <property type="entry name" value="ketoacyl-synt"/>
    <property type="match status" value="1"/>
</dbReference>
<keyword evidence="6 11" id="KW-0808">Transferase</keyword>
<dbReference type="EMBL" id="JAINWA010000003">
    <property type="protein sequence ID" value="MCD1655727.1"/>
    <property type="molecule type" value="Genomic_DNA"/>
</dbReference>
<proteinExistence type="inferred from homology"/>
<dbReference type="InterPro" id="IPR016039">
    <property type="entry name" value="Thiolase-like"/>
</dbReference>
<dbReference type="GO" id="GO:0030497">
    <property type="term" value="P:fatty acid elongation"/>
    <property type="evidence" value="ECO:0007669"/>
    <property type="project" value="UniProtKB-ARBA"/>
</dbReference>
<comment type="similarity">
    <text evidence="2 11 13">Belongs to the thiolase-like superfamily. Beta-ketoacyl-ACP synthases family.</text>
</comment>
<sequence length="412" mass="42813">MNDTVVVVTGMGVVSALGCSTDAFWENCKKGVSGAGLIGSFDSALFHSRIACEASLFDPDVRIPKKQSRRLARFSQFAVYAAIEAVAQAGLDIASMDPSRIGCLVGSAAGGYDVLEEQFPAFIRNGPQKGNPFSVPKTIANMASCAVAINLGITGPNFAILSACATGGHNLAIAKMMIQSGYADVVIAGGTEAAVTPMVVDSYGCMGVLSTRNDDPCRASRPFDRDRDGFVIGEGAGIMVLESAAHAKKRGAEILGAFSGFGMTCDAQSIAIPDAEGRFAAQAMRLALRDGGVSRDAVGYINAHGTSTHANDLTETRAIRLAFESAADSLSVSSTKSMIGHTLGAAGAIEAIACVLSLRDNIVPPTINLENPDPECDLDYTPGTARERKLDYALSNSFGFGGQNCSLLFGKA</sequence>
<dbReference type="CDD" id="cd00834">
    <property type="entry name" value="KAS_I_II"/>
    <property type="match status" value="1"/>
</dbReference>
<dbReference type="Proteomes" id="UP001198163">
    <property type="component" value="Unassembled WGS sequence"/>
</dbReference>
<comment type="function">
    <text evidence="11">Involved in the type II fatty acid elongation cycle. Catalyzes the elongation of a wide range of acyl-ACP by the addition of two carbons from malonyl-ACP to an acyl acceptor. Can efficiently catalyze the conversion of palmitoleoyl-ACP (cis-hexadec-9-enoyl-ACP) to cis-vaccenoyl-ACP (cis-octadec-11-enoyl-ACP), an essential step in the thermal regulation of fatty acid composition.</text>
</comment>
<feature type="domain" description="Ketosynthase family 3 (KS3)" evidence="14">
    <location>
        <begin position="3"/>
        <end position="411"/>
    </location>
</feature>
<evidence type="ECO:0000256" key="9">
    <source>
        <dbReference type="ARBA" id="ARBA00023160"/>
    </source>
</evidence>
<dbReference type="InterPro" id="IPR014031">
    <property type="entry name" value="Ketoacyl_synth_C"/>
</dbReference>
<keyword evidence="5 11" id="KW-0444">Lipid biosynthesis</keyword>
<evidence type="ECO:0000256" key="3">
    <source>
        <dbReference type="ARBA" id="ARBA00012356"/>
    </source>
</evidence>
<evidence type="ECO:0000256" key="13">
    <source>
        <dbReference type="RuleBase" id="RU003694"/>
    </source>
</evidence>
<keyword evidence="16" id="KW-1185">Reference proteome</keyword>
<dbReference type="InterPro" id="IPR018201">
    <property type="entry name" value="Ketoacyl_synth_AS"/>
</dbReference>
<dbReference type="InterPro" id="IPR017568">
    <property type="entry name" value="3-oxoacyl-ACP_synth-2"/>
</dbReference>
<evidence type="ECO:0000313" key="16">
    <source>
        <dbReference type="Proteomes" id="UP001198163"/>
    </source>
</evidence>
<reference evidence="15" key="1">
    <citation type="submission" date="2021-08" db="EMBL/GenBank/DDBJ databases">
        <title>Comparative analyses of Brucepasteria parasyntrophica and Teretinema zuelzerae.</title>
        <authorList>
            <person name="Song Y."/>
            <person name="Brune A."/>
        </authorList>
    </citation>
    <scope>NUCLEOTIDE SEQUENCE</scope>
    <source>
        <strain evidence="15">DSM 1903</strain>
    </source>
</reference>
<dbReference type="Pfam" id="PF02801">
    <property type="entry name" value="Ketoacyl-synt_C"/>
    <property type="match status" value="1"/>
</dbReference>
<protein>
    <recommendedName>
        <fullName evidence="4 11">3-oxoacyl-[acyl-carrier-protein] synthase 2</fullName>
        <ecNumber evidence="3 11">2.3.1.179</ecNumber>
    </recommendedName>
</protein>
<dbReference type="FunFam" id="3.40.47.10:FF:000029">
    <property type="entry name" value="3-oxoacyl-[acyl-carrier-protein] synthase 1"/>
    <property type="match status" value="1"/>
</dbReference>
<evidence type="ECO:0000256" key="11">
    <source>
        <dbReference type="PIRNR" id="PIRNR000447"/>
    </source>
</evidence>
<evidence type="ECO:0000256" key="2">
    <source>
        <dbReference type="ARBA" id="ARBA00008467"/>
    </source>
</evidence>
<evidence type="ECO:0000256" key="10">
    <source>
        <dbReference type="ARBA" id="ARBA00023315"/>
    </source>
</evidence>
<evidence type="ECO:0000256" key="12">
    <source>
        <dbReference type="PIRSR" id="PIRSR000447-1"/>
    </source>
</evidence>
<dbReference type="InterPro" id="IPR000794">
    <property type="entry name" value="Beta-ketoacyl_synthase"/>
</dbReference>
<evidence type="ECO:0000256" key="4">
    <source>
        <dbReference type="ARBA" id="ARBA00014657"/>
    </source>
</evidence>
<evidence type="ECO:0000313" key="15">
    <source>
        <dbReference type="EMBL" id="MCD1655727.1"/>
    </source>
</evidence>
<evidence type="ECO:0000256" key="8">
    <source>
        <dbReference type="ARBA" id="ARBA00023098"/>
    </source>
</evidence>
<feature type="active site" description="For beta-ketoacyl synthase activity" evidence="12">
    <location>
        <position position="164"/>
    </location>
</feature>
<keyword evidence="7" id="KW-0276">Fatty acid metabolism</keyword>
<dbReference type="SMART" id="SM00825">
    <property type="entry name" value="PKS_KS"/>
    <property type="match status" value="1"/>
</dbReference>
<comment type="catalytic activity">
    <reaction evidence="11">
        <text>(9Z)-hexadecenoyl-[ACP] + malonyl-[ACP] + H(+) = 3-oxo-(11Z)-octadecenoyl-[ACP] + holo-[ACP] + CO2</text>
        <dbReference type="Rhea" id="RHEA:55040"/>
        <dbReference type="Rhea" id="RHEA-COMP:9623"/>
        <dbReference type="Rhea" id="RHEA-COMP:9685"/>
        <dbReference type="Rhea" id="RHEA-COMP:10800"/>
        <dbReference type="Rhea" id="RHEA-COMP:14074"/>
        <dbReference type="ChEBI" id="CHEBI:15378"/>
        <dbReference type="ChEBI" id="CHEBI:16526"/>
        <dbReference type="ChEBI" id="CHEBI:64479"/>
        <dbReference type="ChEBI" id="CHEBI:78449"/>
        <dbReference type="ChEBI" id="CHEBI:83989"/>
        <dbReference type="ChEBI" id="CHEBI:138538"/>
        <dbReference type="EC" id="2.3.1.179"/>
    </reaction>
</comment>
<comment type="pathway">
    <text evidence="1 11">Lipid metabolism; fatty acid biosynthesis.</text>
</comment>
<evidence type="ECO:0000256" key="7">
    <source>
        <dbReference type="ARBA" id="ARBA00022832"/>
    </source>
</evidence>
<dbReference type="PROSITE" id="PS00606">
    <property type="entry name" value="KS3_1"/>
    <property type="match status" value="1"/>
</dbReference>
<keyword evidence="8" id="KW-0443">Lipid metabolism</keyword>
<accession>A0AAE3EJA2</accession>
<dbReference type="InterPro" id="IPR014030">
    <property type="entry name" value="Ketoacyl_synth_N"/>
</dbReference>
<evidence type="ECO:0000256" key="1">
    <source>
        <dbReference type="ARBA" id="ARBA00005194"/>
    </source>
</evidence>
<evidence type="ECO:0000256" key="6">
    <source>
        <dbReference type="ARBA" id="ARBA00022679"/>
    </source>
</evidence>
<dbReference type="FunFam" id="3.40.47.10:FF:000018">
    <property type="entry name" value="3-oxoacyl-[acyl-carrier-protein] synthase 2"/>
    <property type="match status" value="1"/>
</dbReference>
<dbReference type="SUPFAM" id="SSF53901">
    <property type="entry name" value="Thiolase-like"/>
    <property type="match status" value="2"/>
</dbReference>
<dbReference type="PIRSF" id="PIRSF000447">
    <property type="entry name" value="KAS_II"/>
    <property type="match status" value="1"/>
</dbReference>